<evidence type="ECO:0000256" key="1">
    <source>
        <dbReference type="ARBA" id="ARBA00022679"/>
    </source>
</evidence>
<keyword evidence="2" id="KW-0012">Acyltransferase</keyword>
<dbReference type="SUPFAM" id="SSF55729">
    <property type="entry name" value="Acyl-CoA N-acyltransferases (Nat)"/>
    <property type="match status" value="1"/>
</dbReference>
<dbReference type="PANTHER" id="PTHR43877">
    <property type="entry name" value="AMINOALKYLPHOSPHONATE N-ACETYLTRANSFERASE-RELATED-RELATED"/>
    <property type="match status" value="1"/>
</dbReference>
<feature type="domain" description="N-acetyltransferase" evidence="3">
    <location>
        <begin position="6"/>
        <end position="156"/>
    </location>
</feature>
<evidence type="ECO:0000259" key="3">
    <source>
        <dbReference type="PROSITE" id="PS51186"/>
    </source>
</evidence>
<accession>A0A432W8Q6</accession>
<proteinExistence type="predicted"/>
<dbReference type="AlphaFoldDB" id="A0A432W8Q6"/>
<dbReference type="EMBL" id="PIPL01000001">
    <property type="protein sequence ID" value="RUO26533.1"/>
    <property type="molecule type" value="Genomic_DNA"/>
</dbReference>
<organism evidence="4 5">
    <name type="scientific">Aliidiomarina minuta</name>
    <dbReference type="NCBI Taxonomy" id="880057"/>
    <lineage>
        <taxon>Bacteria</taxon>
        <taxon>Pseudomonadati</taxon>
        <taxon>Pseudomonadota</taxon>
        <taxon>Gammaproteobacteria</taxon>
        <taxon>Alteromonadales</taxon>
        <taxon>Idiomarinaceae</taxon>
        <taxon>Aliidiomarina</taxon>
    </lineage>
</organism>
<dbReference type="InterPro" id="IPR000182">
    <property type="entry name" value="GNAT_dom"/>
</dbReference>
<dbReference type="PROSITE" id="PS51186">
    <property type="entry name" value="GNAT"/>
    <property type="match status" value="1"/>
</dbReference>
<dbReference type="Gene3D" id="3.40.630.30">
    <property type="match status" value="1"/>
</dbReference>
<dbReference type="GO" id="GO:0016747">
    <property type="term" value="F:acyltransferase activity, transferring groups other than amino-acyl groups"/>
    <property type="evidence" value="ECO:0007669"/>
    <property type="project" value="InterPro"/>
</dbReference>
<dbReference type="Pfam" id="PF00583">
    <property type="entry name" value="Acetyltransf_1"/>
    <property type="match status" value="1"/>
</dbReference>
<reference evidence="4 5" key="1">
    <citation type="journal article" date="2011" name="Front. Microbiol.">
        <title>Genomic signatures of strain selection and enhancement in Bacillus atrophaeus var. globigii, a historical biowarfare simulant.</title>
        <authorList>
            <person name="Gibbons H.S."/>
            <person name="Broomall S.M."/>
            <person name="McNew L.A."/>
            <person name="Daligault H."/>
            <person name="Chapman C."/>
            <person name="Bruce D."/>
            <person name="Karavis M."/>
            <person name="Krepps M."/>
            <person name="McGregor P.A."/>
            <person name="Hong C."/>
            <person name="Park K.H."/>
            <person name="Akmal A."/>
            <person name="Feldman A."/>
            <person name="Lin J.S."/>
            <person name="Chang W.E."/>
            <person name="Higgs B.W."/>
            <person name="Demirev P."/>
            <person name="Lindquist J."/>
            <person name="Liem A."/>
            <person name="Fochler E."/>
            <person name="Read T.D."/>
            <person name="Tapia R."/>
            <person name="Johnson S."/>
            <person name="Bishop-Lilly K.A."/>
            <person name="Detter C."/>
            <person name="Han C."/>
            <person name="Sozhamannan S."/>
            <person name="Rosenzweig C.N."/>
            <person name="Skowronski E.W."/>
        </authorList>
    </citation>
    <scope>NUCLEOTIDE SEQUENCE [LARGE SCALE GENOMIC DNA]</scope>
    <source>
        <strain evidence="4 5">MLST1</strain>
    </source>
</reference>
<evidence type="ECO:0000256" key="2">
    <source>
        <dbReference type="ARBA" id="ARBA00023315"/>
    </source>
</evidence>
<dbReference type="InterPro" id="IPR016181">
    <property type="entry name" value="Acyl_CoA_acyltransferase"/>
</dbReference>
<protein>
    <submittedName>
        <fullName evidence="4">N-acetyltransferase</fullName>
    </submittedName>
</protein>
<keyword evidence="1 4" id="KW-0808">Transferase</keyword>
<comment type="caution">
    <text evidence="4">The sequence shown here is derived from an EMBL/GenBank/DDBJ whole genome shotgun (WGS) entry which is preliminary data.</text>
</comment>
<evidence type="ECO:0000313" key="4">
    <source>
        <dbReference type="EMBL" id="RUO26533.1"/>
    </source>
</evidence>
<dbReference type="Proteomes" id="UP000288293">
    <property type="component" value="Unassembled WGS sequence"/>
</dbReference>
<evidence type="ECO:0000313" key="5">
    <source>
        <dbReference type="Proteomes" id="UP000288293"/>
    </source>
</evidence>
<dbReference type="CDD" id="cd04301">
    <property type="entry name" value="NAT_SF"/>
    <property type="match status" value="1"/>
</dbReference>
<keyword evidence="5" id="KW-1185">Reference proteome</keyword>
<name>A0A432W8Q6_9GAMM</name>
<dbReference type="InterPro" id="IPR050832">
    <property type="entry name" value="Bact_Acetyltransf"/>
</dbReference>
<dbReference type="PANTHER" id="PTHR43877:SF2">
    <property type="entry name" value="AMINOALKYLPHOSPHONATE N-ACETYLTRANSFERASE-RELATED"/>
    <property type="match status" value="1"/>
</dbReference>
<gene>
    <name evidence="4" type="ORF">CWE09_07445</name>
</gene>
<sequence>MGFIFMELRAAEASDLVTILNWVANERECQMWAGPAICYTATPELIWSDIHASQESSFVLLNTHTALAGFGQLRLRAEQGVHLARLIVDPELRGQGIGKQLCRALMKEGTEKHKAPHFTLNVYESNKGAIKLYQSLGFEIKTKDKAGLIAMFKMSE</sequence>